<proteinExistence type="predicted"/>
<reference evidence="1" key="1">
    <citation type="journal article" date="2023" name="Science">
        <title>Genome structures resolve the early diversification of teleost fishes.</title>
        <authorList>
            <person name="Parey E."/>
            <person name="Louis A."/>
            <person name="Montfort J."/>
            <person name="Bouchez O."/>
            <person name="Roques C."/>
            <person name="Iampietro C."/>
            <person name="Lluch J."/>
            <person name="Castinel A."/>
            <person name="Donnadieu C."/>
            <person name="Desvignes T."/>
            <person name="Floi Bucao C."/>
            <person name="Jouanno E."/>
            <person name="Wen M."/>
            <person name="Mejri S."/>
            <person name="Dirks R."/>
            <person name="Jansen H."/>
            <person name="Henkel C."/>
            <person name="Chen W.J."/>
            <person name="Zahm M."/>
            <person name="Cabau C."/>
            <person name="Klopp C."/>
            <person name="Thompson A.W."/>
            <person name="Robinson-Rechavi M."/>
            <person name="Braasch I."/>
            <person name="Lecointre G."/>
            <person name="Bobe J."/>
            <person name="Postlethwait J.H."/>
            <person name="Berthelot C."/>
            <person name="Roest Crollius H."/>
            <person name="Guiguen Y."/>
        </authorList>
    </citation>
    <scope>NUCLEOTIDE SEQUENCE</scope>
    <source>
        <strain evidence="1">NC1722</strain>
    </source>
</reference>
<dbReference type="Proteomes" id="UP001221898">
    <property type="component" value="Unassembled WGS sequence"/>
</dbReference>
<dbReference type="EMBL" id="JAINUG010000211">
    <property type="protein sequence ID" value="KAJ8387467.1"/>
    <property type="molecule type" value="Genomic_DNA"/>
</dbReference>
<gene>
    <name evidence="1" type="ORF">AAFF_G00157050</name>
</gene>
<sequence length="72" mass="8328">MAEDQSSDTSWVIQRNPSYGVAIYKADHSDREVVRECDVPLQAEERRRSVTQARASDISKRRGVAQQRYKFV</sequence>
<name>A0AAD7RNP4_9TELE</name>
<accession>A0AAD7RNP4</accession>
<comment type="caution">
    <text evidence="1">The sequence shown here is derived from an EMBL/GenBank/DDBJ whole genome shotgun (WGS) entry which is preliminary data.</text>
</comment>
<dbReference type="AlphaFoldDB" id="A0AAD7RNP4"/>
<keyword evidence="2" id="KW-1185">Reference proteome</keyword>
<organism evidence="1 2">
    <name type="scientific">Aldrovandia affinis</name>
    <dbReference type="NCBI Taxonomy" id="143900"/>
    <lineage>
        <taxon>Eukaryota</taxon>
        <taxon>Metazoa</taxon>
        <taxon>Chordata</taxon>
        <taxon>Craniata</taxon>
        <taxon>Vertebrata</taxon>
        <taxon>Euteleostomi</taxon>
        <taxon>Actinopterygii</taxon>
        <taxon>Neopterygii</taxon>
        <taxon>Teleostei</taxon>
        <taxon>Notacanthiformes</taxon>
        <taxon>Halosauridae</taxon>
        <taxon>Aldrovandia</taxon>
    </lineage>
</organism>
<evidence type="ECO:0000313" key="2">
    <source>
        <dbReference type="Proteomes" id="UP001221898"/>
    </source>
</evidence>
<protein>
    <submittedName>
        <fullName evidence="1">Uncharacterized protein</fullName>
    </submittedName>
</protein>
<evidence type="ECO:0000313" key="1">
    <source>
        <dbReference type="EMBL" id="KAJ8387467.1"/>
    </source>
</evidence>